<proteinExistence type="predicted"/>
<reference evidence="2" key="1">
    <citation type="submission" date="2020-05" db="EMBL/GenBank/DDBJ databases">
        <authorList>
            <person name="Chiriac C."/>
            <person name="Salcher M."/>
            <person name="Ghai R."/>
            <person name="Kavagutti S V."/>
        </authorList>
    </citation>
    <scope>NUCLEOTIDE SEQUENCE</scope>
</reference>
<feature type="region of interest" description="Disordered" evidence="1">
    <location>
        <begin position="1"/>
        <end position="36"/>
    </location>
</feature>
<name>A0A6J5QJK7_9CAUD</name>
<protein>
    <submittedName>
        <fullName evidence="2">Uncharacterized protein</fullName>
    </submittedName>
</protein>
<accession>A0A6J5QJK7</accession>
<gene>
    <name evidence="2" type="ORF">UFOVP1121_50</name>
    <name evidence="3" type="ORF">UFOVP1482_48</name>
</gene>
<evidence type="ECO:0000313" key="2">
    <source>
        <dbReference type="EMBL" id="CAB4184809.1"/>
    </source>
</evidence>
<evidence type="ECO:0000313" key="3">
    <source>
        <dbReference type="EMBL" id="CAB4215642.1"/>
    </source>
</evidence>
<evidence type="ECO:0000256" key="1">
    <source>
        <dbReference type="SAM" id="MobiDB-lite"/>
    </source>
</evidence>
<dbReference type="EMBL" id="LR797421">
    <property type="protein sequence ID" value="CAB4215642.1"/>
    <property type="molecule type" value="Genomic_DNA"/>
</dbReference>
<dbReference type="EMBL" id="LR797067">
    <property type="protein sequence ID" value="CAB4184809.1"/>
    <property type="molecule type" value="Genomic_DNA"/>
</dbReference>
<organism evidence="2">
    <name type="scientific">uncultured Caudovirales phage</name>
    <dbReference type="NCBI Taxonomy" id="2100421"/>
    <lineage>
        <taxon>Viruses</taxon>
        <taxon>Duplodnaviria</taxon>
        <taxon>Heunggongvirae</taxon>
        <taxon>Uroviricota</taxon>
        <taxon>Caudoviricetes</taxon>
        <taxon>Peduoviridae</taxon>
        <taxon>Maltschvirus</taxon>
        <taxon>Maltschvirus maltsch</taxon>
    </lineage>
</organism>
<sequence length="148" mass="16672">MEEEKRSTDEGISNLQDMQARIGENPSLQGEEMTNPQKVKGDAYERTIVDYLRACGFRADRTRAGWTDDRGDIHGISRLDTPFTLECKNHRGDRLPGWIDELCREIANNQGLLGAVIHKKHGTTDAGGQYATMPLWMLAHLLKQAGYE</sequence>
<feature type="compositionally biased region" description="Polar residues" evidence="1">
    <location>
        <begin position="26"/>
        <end position="36"/>
    </location>
</feature>